<protein>
    <recommendedName>
        <fullName evidence="6">Pectinesterase inhibitor domain-containing protein</fullName>
    </recommendedName>
</protein>
<proteinExistence type="inferred from homology"/>
<gene>
    <name evidence="4" type="ORF">ACJRO7_017811</name>
</gene>
<dbReference type="Proteomes" id="UP001634007">
    <property type="component" value="Unassembled WGS sequence"/>
</dbReference>
<dbReference type="SUPFAM" id="SSF101148">
    <property type="entry name" value="Plant invertase/pectin methylesterase inhibitor"/>
    <property type="match status" value="1"/>
</dbReference>
<dbReference type="InterPro" id="IPR006501">
    <property type="entry name" value="Pectinesterase_inhib_dom"/>
</dbReference>
<evidence type="ECO:0000313" key="4">
    <source>
        <dbReference type="EMBL" id="KAL3742396.1"/>
    </source>
</evidence>
<dbReference type="AlphaFoldDB" id="A0ABD3KRH5"/>
<reference evidence="4 5" key="1">
    <citation type="submission" date="2024-11" db="EMBL/GenBank/DDBJ databases">
        <title>Chromosome-level genome assembly of Eucalyptus globulus Labill. provides insights into its genome evolution.</title>
        <authorList>
            <person name="Li X."/>
        </authorList>
    </citation>
    <scope>NUCLEOTIDE SEQUENCE [LARGE SCALE GENOMIC DNA]</scope>
    <source>
        <strain evidence="4">CL2024</strain>
        <tissue evidence="4">Fresh tender leaves</tissue>
    </source>
</reference>
<evidence type="ECO:0000256" key="3">
    <source>
        <dbReference type="ARBA" id="ARBA00038471"/>
    </source>
</evidence>
<keyword evidence="2" id="KW-1015">Disulfide bond</keyword>
<dbReference type="Gene3D" id="1.20.140.40">
    <property type="entry name" value="Invertase/pectin methylesterase inhibitor family protein"/>
    <property type="match status" value="1"/>
</dbReference>
<comment type="similarity">
    <text evidence="3">Belongs to the PMEI family.</text>
</comment>
<dbReference type="EMBL" id="JBJKBG010000004">
    <property type="protein sequence ID" value="KAL3742396.1"/>
    <property type="molecule type" value="Genomic_DNA"/>
</dbReference>
<evidence type="ECO:0000256" key="2">
    <source>
        <dbReference type="ARBA" id="ARBA00023157"/>
    </source>
</evidence>
<dbReference type="PANTHER" id="PTHR36710:SF18">
    <property type="entry name" value="PECTINESTERASE INHIBITOR 5-RELATED"/>
    <property type="match status" value="1"/>
</dbReference>
<evidence type="ECO:0000256" key="1">
    <source>
        <dbReference type="ARBA" id="ARBA00022729"/>
    </source>
</evidence>
<dbReference type="InterPro" id="IPR035513">
    <property type="entry name" value="Invertase/methylesterase_inhib"/>
</dbReference>
<dbReference type="PANTHER" id="PTHR36710">
    <property type="entry name" value="PECTINESTERASE INHIBITOR-LIKE"/>
    <property type="match status" value="1"/>
</dbReference>
<dbReference type="InterPro" id="IPR052421">
    <property type="entry name" value="PCW_Enzyme_Inhibitor"/>
</dbReference>
<dbReference type="NCBIfam" id="TIGR01614">
    <property type="entry name" value="PME_inhib"/>
    <property type="match status" value="1"/>
</dbReference>
<name>A0ABD3KRH5_EUCGL</name>
<sequence>MVAACASLIWNSNDSILFVSHSVFALVILQSARVTAMSELVNKVHKQATNYTFCINLWMHSDPWAPNANDYTLACTVSGFLVYRKASSTRGYTTSMLNNTTGPGKDSSVPQCIQQRRNNYEKAVLKREEALGDLDTKSFFGSADLATIAGMGTDDCKSAFKRSPSSMSDNNWDLKRSLENMCCCR</sequence>
<evidence type="ECO:0008006" key="6">
    <source>
        <dbReference type="Google" id="ProtNLM"/>
    </source>
</evidence>
<keyword evidence="1" id="KW-0732">Signal</keyword>
<evidence type="ECO:0000313" key="5">
    <source>
        <dbReference type="Proteomes" id="UP001634007"/>
    </source>
</evidence>
<keyword evidence="5" id="KW-1185">Reference proteome</keyword>
<comment type="caution">
    <text evidence="4">The sequence shown here is derived from an EMBL/GenBank/DDBJ whole genome shotgun (WGS) entry which is preliminary data.</text>
</comment>
<organism evidence="4 5">
    <name type="scientific">Eucalyptus globulus</name>
    <name type="common">Tasmanian blue gum</name>
    <dbReference type="NCBI Taxonomy" id="34317"/>
    <lineage>
        <taxon>Eukaryota</taxon>
        <taxon>Viridiplantae</taxon>
        <taxon>Streptophyta</taxon>
        <taxon>Embryophyta</taxon>
        <taxon>Tracheophyta</taxon>
        <taxon>Spermatophyta</taxon>
        <taxon>Magnoliopsida</taxon>
        <taxon>eudicotyledons</taxon>
        <taxon>Gunneridae</taxon>
        <taxon>Pentapetalae</taxon>
        <taxon>rosids</taxon>
        <taxon>malvids</taxon>
        <taxon>Myrtales</taxon>
        <taxon>Myrtaceae</taxon>
        <taxon>Myrtoideae</taxon>
        <taxon>Eucalypteae</taxon>
        <taxon>Eucalyptus</taxon>
    </lineage>
</organism>
<accession>A0ABD3KRH5</accession>